<name>A0A9Q0KRT4_9MAGN</name>
<evidence type="ECO:0000256" key="4">
    <source>
        <dbReference type="ARBA" id="ARBA00023163"/>
    </source>
</evidence>
<keyword evidence="9" id="KW-1185">Reference proteome</keyword>
<dbReference type="Gene3D" id="2.40.330.10">
    <property type="entry name" value="DNA-binding pseudobarrel domain"/>
    <property type="match status" value="1"/>
</dbReference>
<keyword evidence="4" id="KW-0804">Transcription</keyword>
<reference evidence="8" key="1">
    <citation type="journal article" date="2023" name="Plant J.">
        <title>The genome of the king protea, Protea cynaroides.</title>
        <authorList>
            <person name="Chang J."/>
            <person name="Duong T.A."/>
            <person name="Schoeman C."/>
            <person name="Ma X."/>
            <person name="Roodt D."/>
            <person name="Barker N."/>
            <person name="Li Z."/>
            <person name="Van de Peer Y."/>
            <person name="Mizrachi E."/>
        </authorList>
    </citation>
    <scope>NUCLEOTIDE SEQUENCE</scope>
    <source>
        <tissue evidence="8">Young leaves</tissue>
    </source>
</reference>
<dbReference type="EMBL" id="JAMYWD010000003">
    <property type="protein sequence ID" value="KAJ4975454.1"/>
    <property type="molecule type" value="Genomic_DNA"/>
</dbReference>
<dbReference type="GO" id="GO:0003700">
    <property type="term" value="F:DNA-binding transcription factor activity"/>
    <property type="evidence" value="ECO:0007669"/>
    <property type="project" value="InterPro"/>
</dbReference>
<comment type="subcellular location">
    <subcellularLocation>
        <location evidence="1">Nucleus</location>
    </subcellularLocation>
</comment>
<dbReference type="SUPFAM" id="SSF101936">
    <property type="entry name" value="DNA-binding pseudobarrel domain"/>
    <property type="match status" value="1"/>
</dbReference>
<dbReference type="GO" id="GO:0003677">
    <property type="term" value="F:DNA binding"/>
    <property type="evidence" value="ECO:0007669"/>
    <property type="project" value="UniProtKB-KW"/>
</dbReference>
<keyword evidence="3" id="KW-0238">DNA-binding</keyword>
<organism evidence="8 9">
    <name type="scientific">Protea cynaroides</name>
    <dbReference type="NCBI Taxonomy" id="273540"/>
    <lineage>
        <taxon>Eukaryota</taxon>
        <taxon>Viridiplantae</taxon>
        <taxon>Streptophyta</taxon>
        <taxon>Embryophyta</taxon>
        <taxon>Tracheophyta</taxon>
        <taxon>Spermatophyta</taxon>
        <taxon>Magnoliopsida</taxon>
        <taxon>Proteales</taxon>
        <taxon>Proteaceae</taxon>
        <taxon>Protea</taxon>
    </lineage>
</organism>
<gene>
    <name evidence="8" type="ORF">NE237_000560</name>
</gene>
<dbReference type="Pfam" id="PF02362">
    <property type="entry name" value="B3"/>
    <property type="match status" value="1"/>
</dbReference>
<dbReference type="InterPro" id="IPR044800">
    <property type="entry name" value="LEC2-like"/>
</dbReference>
<keyword evidence="5" id="KW-0539">Nucleus</keyword>
<evidence type="ECO:0000259" key="7">
    <source>
        <dbReference type="SMART" id="SM01019"/>
    </source>
</evidence>
<dbReference type="SMART" id="SM01019">
    <property type="entry name" value="B3"/>
    <property type="match status" value="1"/>
</dbReference>
<dbReference type="InterPro" id="IPR015300">
    <property type="entry name" value="DNA-bd_pseudobarrel_sf"/>
</dbReference>
<proteinExistence type="predicted"/>
<evidence type="ECO:0000256" key="3">
    <source>
        <dbReference type="ARBA" id="ARBA00023125"/>
    </source>
</evidence>
<comment type="caution">
    <text evidence="8">The sequence shown here is derived from an EMBL/GenBank/DDBJ whole genome shotgun (WGS) entry which is preliminary data.</text>
</comment>
<evidence type="ECO:0000256" key="6">
    <source>
        <dbReference type="SAM" id="MobiDB-lite"/>
    </source>
</evidence>
<dbReference type="OrthoDB" id="757982at2759"/>
<evidence type="ECO:0000313" key="9">
    <source>
        <dbReference type="Proteomes" id="UP001141806"/>
    </source>
</evidence>
<sequence>MDTTAVSLTTISTTTTTELTGSTHETGSNPELGCSKSQEKGTQFFPFEFPSDYIDSSMLGPSVGGYYGSFQGNESMVGTEVGTSYRSEWFRPSSKSKAHQRLIRWPSSVTKAARSKRMIARRMGSSVSASSLCPSLSMSFRTRLSNEQASPANNDEGENIRTIRISDNKKDAEAHFPNLTVKEGIQIAVRDVSSDSVWSMRYRFWPNNTSRMYVLENTGDFVKQNGLEAGDYVMLYEDENKGLFIRGKNNERKQVTLKPGFQLSRPLHYSSLLQQKPHYYIPQPQSREGGSSAVEDTLSSVVAIDTFSTAYQQTEARMEEPSLCEGHQEVMGTYNSLFTDFDDSDFGELEMIPNFGSFYNFLMKNDIDIDKADKGDIAPPAI</sequence>
<dbReference type="PANTHER" id="PTHR31140:SF74">
    <property type="entry name" value="B3 DOMAIN-CONTAINING TRANSCRIPTION FACTOR LEC2"/>
    <property type="match status" value="1"/>
</dbReference>
<dbReference type="PANTHER" id="PTHR31140">
    <property type="entry name" value="B3 DOMAIN-CONTAINING TRANSCRIPTION FACTOR ABI3"/>
    <property type="match status" value="1"/>
</dbReference>
<evidence type="ECO:0000256" key="2">
    <source>
        <dbReference type="ARBA" id="ARBA00023015"/>
    </source>
</evidence>
<feature type="domain" description="TF-B3" evidence="7">
    <location>
        <begin position="160"/>
        <end position="251"/>
    </location>
</feature>
<protein>
    <recommendedName>
        <fullName evidence="7">TF-B3 domain-containing protein</fullName>
    </recommendedName>
</protein>
<dbReference type="GO" id="GO:0005634">
    <property type="term" value="C:nucleus"/>
    <property type="evidence" value="ECO:0007669"/>
    <property type="project" value="UniProtKB-SubCell"/>
</dbReference>
<dbReference type="InterPro" id="IPR003340">
    <property type="entry name" value="B3_DNA-bd"/>
</dbReference>
<feature type="compositionally biased region" description="Low complexity" evidence="6">
    <location>
        <begin position="16"/>
        <end position="28"/>
    </location>
</feature>
<evidence type="ECO:0000256" key="5">
    <source>
        <dbReference type="ARBA" id="ARBA00023242"/>
    </source>
</evidence>
<feature type="region of interest" description="Disordered" evidence="6">
    <location>
        <begin position="16"/>
        <end position="37"/>
    </location>
</feature>
<evidence type="ECO:0000313" key="8">
    <source>
        <dbReference type="EMBL" id="KAJ4975454.1"/>
    </source>
</evidence>
<dbReference type="Proteomes" id="UP001141806">
    <property type="component" value="Unassembled WGS sequence"/>
</dbReference>
<accession>A0A9Q0KRT4</accession>
<keyword evidence="2" id="KW-0805">Transcription regulation</keyword>
<evidence type="ECO:0000256" key="1">
    <source>
        <dbReference type="ARBA" id="ARBA00004123"/>
    </source>
</evidence>
<dbReference type="AlphaFoldDB" id="A0A9Q0KRT4"/>